<sequence length="87" mass="9400">MASSRATIPSTSWILPRATVPQPHHQTTRRSISMAQSGFKTPKNGPHRRPGFPFGFSTCIALGIALCIQHSRPIQHGFETGHASGPV</sequence>
<gene>
    <name evidence="2" type="ORF">ASPWEDRAFT_45327</name>
</gene>
<dbReference type="RefSeq" id="XP_040685064.1">
    <property type="nucleotide sequence ID" value="XM_040836507.1"/>
</dbReference>
<name>A0A1L9R951_ASPWE</name>
<dbReference type="AlphaFoldDB" id="A0A1L9R951"/>
<evidence type="ECO:0000256" key="1">
    <source>
        <dbReference type="SAM" id="MobiDB-lite"/>
    </source>
</evidence>
<evidence type="ECO:0000313" key="3">
    <source>
        <dbReference type="Proteomes" id="UP000184383"/>
    </source>
</evidence>
<accession>A0A1L9R951</accession>
<feature type="compositionally biased region" description="Polar residues" evidence="1">
    <location>
        <begin position="29"/>
        <end position="39"/>
    </location>
</feature>
<dbReference type="GeneID" id="63752355"/>
<evidence type="ECO:0000313" key="2">
    <source>
        <dbReference type="EMBL" id="OJJ31387.1"/>
    </source>
</evidence>
<dbReference type="Proteomes" id="UP000184383">
    <property type="component" value="Unassembled WGS sequence"/>
</dbReference>
<proteinExistence type="predicted"/>
<reference evidence="3" key="1">
    <citation type="journal article" date="2017" name="Genome Biol.">
        <title>Comparative genomics reveals high biological diversity and specific adaptations in the industrially and medically important fungal genus Aspergillus.</title>
        <authorList>
            <person name="de Vries R.P."/>
            <person name="Riley R."/>
            <person name="Wiebenga A."/>
            <person name="Aguilar-Osorio G."/>
            <person name="Amillis S."/>
            <person name="Uchima C.A."/>
            <person name="Anderluh G."/>
            <person name="Asadollahi M."/>
            <person name="Askin M."/>
            <person name="Barry K."/>
            <person name="Battaglia E."/>
            <person name="Bayram O."/>
            <person name="Benocci T."/>
            <person name="Braus-Stromeyer S.A."/>
            <person name="Caldana C."/>
            <person name="Canovas D."/>
            <person name="Cerqueira G.C."/>
            <person name="Chen F."/>
            <person name="Chen W."/>
            <person name="Choi C."/>
            <person name="Clum A."/>
            <person name="Dos Santos R.A."/>
            <person name="Damasio A.R."/>
            <person name="Diallinas G."/>
            <person name="Emri T."/>
            <person name="Fekete E."/>
            <person name="Flipphi M."/>
            <person name="Freyberg S."/>
            <person name="Gallo A."/>
            <person name="Gournas C."/>
            <person name="Habgood R."/>
            <person name="Hainaut M."/>
            <person name="Harispe M.L."/>
            <person name="Henrissat B."/>
            <person name="Hilden K.S."/>
            <person name="Hope R."/>
            <person name="Hossain A."/>
            <person name="Karabika E."/>
            <person name="Karaffa L."/>
            <person name="Karanyi Z."/>
            <person name="Krasevec N."/>
            <person name="Kuo A."/>
            <person name="Kusch H."/>
            <person name="LaButti K."/>
            <person name="Lagendijk E.L."/>
            <person name="Lapidus A."/>
            <person name="Levasseur A."/>
            <person name="Lindquist E."/>
            <person name="Lipzen A."/>
            <person name="Logrieco A.F."/>
            <person name="MacCabe A."/>
            <person name="Maekelae M.R."/>
            <person name="Malavazi I."/>
            <person name="Melin P."/>
            <person name="Meyer V."/>
            <person name="Mielnichuk N."/>
            <person name="Miskei M."/>
            <person name="Molnar A.P."/>
            <person name="Mule G."/>
            <person name="Ngan C.Y."/>
            <person name="Orejas M."/>
            <person name="Orosz E."/>
            <person name="Ouedraogo J.P."/>
            <person name="Overkamp K.M."/>
            <person name="Park H.-S."/>
            <person name="Perrone G."/>
            <person name="Piumi F."/>
            <person name="Punt P.J."/>
            <person name="Ram A.F."/>
            <person name="Ramon A."/>
            <person name="Rauscher S."/>
            <person name="Record E."/>
            <person name="Riano-Pachon D.M."/>
            <person name="Robert V."/>
            <person name="Roehrig J."/>
            <person name="Ruller R."/>
            <person name="Salamov A."/>
            <person name="Salih N.S."/>
            <person name="Samson R.A."/>
            <person name="Sandor E."/>
            <person name="Sanguinetti M."/>
            <person name="Schuetze T."/>
            <person name="Sepcic K."/>
            <person name="Shelest E."/>
            <person name="Sherlock G."/>
            <person name="Sophianopoulou V."/>
            <person name="Squina F.M."/>
            <person name="Sun H."/>
            <person name="Susca A."/>
            <person name="Todd R.B."/>
            <person name="Tsang A."/>
            <person name="Unkles S.E."/>
            <person name="van de Wiele N."/>
            <person name="van Rossen-Uffink D."/>
            <person name="Oliveira J.V."/>
            <person name="Vesth T.C."/>
            <person name="Visser J."/>
            <person name="Yu J.-H."/>
            <person name="Zhou M."/>
            <person name="Andersen M.R."/>
            <person name="Archer D.B."/>
            <person name="Baker S.E."/>
            <person name="Benoit I."/>
            <person name="Brakhage A.A."/>
            <person name="Braus G.H."/>
            <person name="Fischer R."/>
            <person name="Frisvad J.C."/>
            <person name="Goldman G.H."/>
            <person name="Houbraken J."/>
            <person name="Oakley B."/>
            <person name="Pocsi I."/>
            <person name="Scazzocchio C."/>
            <person name="Seiboth B."/>
            <person name="vanKuyk P.A."/>
            <person name="Wortman J."/>
            <person name="Dyer P.S."/>
            <person name="Grigoriev I.V."/>
        </authorList>
    </citation>
    <scope>NUCLEOTIDE SEQUENCE [LARGE SCALE GENOMIC DNA]</scope>
    <source>
        <strain evidence="3">DTO 134E9</strain>
    </source>
</reference>
<protein>
    <submittedName>
        <fullName evidence="2">Uncharacterized protein</fullName>
    </submittedName>
</protein>
<dbReference type="VEuPathDB" id="FungiDB:ASPWEDRAFT_45327"/>
<feature type="region of interest" description="Disordered" evidence="1">
    <location>
        <begin position="17"/>
        <end position="50"/>
    </location>
</feature>
<organism evidence="2 3">
    <name type="scientific">Aspergillus wentii DTO 134E9</name>
    <dbReference type="NCBI Taxonomy" id="1073089"/>
    <lineage>
        <taxon>Eukaryota</taxon>
        <taxon>Fungi</taxon>
        <taxon>Dikarya</taxon>
        <taxon>Ascomycota</taxon>
        <taxon>Pezizomycotina</taxon>
        <taxon>Eurotiomycetes</taxon>
        <taxon>Eurotiomycetidae</taxon>
        <taxon>Eurotiales</taxon>
        <taxon>Aspergillaceae</taxon>
        <taxon>Aspergillus</taxon>
        <taxon>Aspergillus subgen. Cremei</taxon>
    </lineage>
</organism>
<keyword evidence="3" id="KW-1185">Reference proteome</keyword>
<dbReference type="EMBL" id="KV878216">
    <property type="protein sequence ID" value="OJJ31387.1"/>
    <property type="molecule type" value="Genomic_DNA"/>
</dbReference>